<dbReference type="PROSITE" id="PS50949">
    <property type="entry name" value="HTH_GNTR"/>
    <property type="match status" value="1"/>
</dbReference>
<dbReference type="GO" id="GO:0045892">
    <property type="term" value="P:negative regulation of DNA-templated transcription"/>
    <property type="evidence" value="ECO:0007669"/>
    <property type="project" value="TreeGrafter"/>
</dbReference>
<protein>
    <submittedName>
        <fullName evidence="5">GntR family transcriptional regulator</fullName>
    </submittedName>
</protein>
<dbReference type="GO" id="GO:0003700">
    <property type="term" value="F:DNA-binding transcription factor activity"/>
    <property type="evidence" value="ECO:0007669"/>
    <property type="project" value="InterPro"/>
</dbReference>
<evidence type="ECO:0000259" key="4">
    <source>
        <dbReference type="PROSITE" id="PS50949"/>
    </source>
</evidence>
<dbReference type="OrthoDB" id="9808698at2"/>
<dbReference type="InterPro" id="IPR011663">
    <property type="entry name" value="UTRA"/>
</dbReference>
<dbReference type="EMBL" id="BJYU01000020">
    <property type="protein sequence ID" value="GEO14200.1"/>
    <property type="molecule type" value="Genomic_DNA"/>
</dbReference>
<keyword evidence="3" id="KW-0804">Transcription</keyword>
<gene>
    <name evidence="5" type="ORF">MAE02_18960</name>
</gene>
<keyword evidence="1" id="KW-0805">Transcription regulation</keyword>
<dbReference type="PANTHER" id="PTHR44846">
    <property type="entry name" value="MANNOSYL-D-GLYCERATE TRANSPORT/METABOLISM SYSTEM REPRESSOR MNGR-RELATED"/>
    <property type="match status" value="1"/>
</dbReference>
<dbReference type="Gene3D" id="1.10.10.10">
    <property type="entry name" value="Winged helix-like DNA-binding domain superfamily/Winged helix DNA-binding domain"/>
    <property type="match status" value="1"/>
</dbReference>
<accession>A0A512BQI0</accession>
<dbReference type="Proteomes" id="UP000321085">
    <property type="component" value="Unassembled WGS sequence"/>
</dbReference>
<keyword evidence="2" id="KW-0238">DNA-binding</keyword>
<evidence type="ECO:0000256" key="1">
    <source>
        <dbReference type="ARBA" id="ARBA00023015"/>
    </source>
</evidence>
<keyword evidence="6" id="KW-1185">Reference proteome</keyword>
<dbReference type="SMART" id="SM00345">
    <property type="entry name" value="HTH_GNTR"/>
    <property type="match status" value="1"/>
</dbReference>
<dbReference type="GO" id="GO:0003677">
    <property type="term" value="F:DNA binding"/>
    <property type="evidence" value="ECO:0007669"/>
    <property type="project" value="UniProtKB-KW"/>
</dbReference>
<dbReference type="InterPro" id="IPR000524">
    <property type="entry name" value="Tscrpt_reg_HTH_GntR"/>
</dbReference>
<proteinExistence type="predicted"/>
<dbReference type="InterPro" id="IPR036388">
    <property type="entry name" value="WH-like_DNA-bd_sf"/>
</dbReference>
<dbReference type="InterPro" id="IPR028978">
    <property type="entry name" value="Chorismate_lyase_/UTRA_dom_sf"/>
</dbReference>
<evidence type="ECO:0000313" key="6">
    <source>
        <dbReference type="Proteomes" id="UP000321085"/>
    </source>
</evidence>
<organism evidence="5 6">
    <name type="scientific">Microvirga aerophila</name>
    <dbReference type="NCBI Taxonomy" id="670291"/>
    <lineage>
        <taxon>Bacteria</taxon>
        <taxon>Pseudomonadati</taxon>
        <taxon>Pseudomonadota</taxon>
        <taxon>Alphaproteobacteria</taxon>
        <taxon>Hyphomicrobiales</taxon>
        <taxon>Methylobacteriaceae</taxon>
        <taxon>Microvirga</taxon>
    </lineage>
</organism>
<reference evidence="5 6" key="1">
    <citation type="submission" date="2019-07" db="EMBL/GenBank/DDBJ databases">
        <title>Whole genome shotgun sequence of Microvirga aerophila NBRC 106136.</title>
        <authorList>
            <person name="Hosoyama A."/>
            <person name="Uohara A."/>
            <person name="Ohji S."/>
            <person name="Ichikawa N."/>
        </authorList>
    </citation>
    <scope>NUCLEOTIDE SEQUENCE [LARGE SCALE GENOMIC DNA]</scope>
    <source>
        <strain evidence="5 6">NBRC 106136</strain>
    </source>
</reference>
<evidence type="ECO:0000256" key="2">
    <source>
        <dbReference type="ARBA" id="ARBA00023125"/>
    </source>
</evidence>
<dbReference type="Pfam" id="PF00392">
    <property type="entry name" value="GntR"/>
    <property type="match status" value="1"/>
</dbReference>
<feature type="domain" description="HTH gntR-type" evidence="4">
    <location>
        <begin position="17"/>
        <end position="84"/>
    </location>
</feature>
<evidence type="ECO:0000313" key="5">
    <source>
        <dbReference type="EMBL" id="GEO14200.1"/>
    </source>
</evidence>
<dbReference type="Gene3D" id="3.40.1410.10">
    <property type="entry name" value="Chorismate lyase-like"/>
    <property type="match status" value="1"/>
</dbReference>
<dbReference type="PRINTS" id="PR00035">
    <property type="entry name" value="HTHGNTR"/>
</dbReference>
<dbReference type="CDD" id="cd07377">
    <property type="entry name" value="WHTH_GntR"/>
    <property type="match status" value="1"/>
</dbReference>
<sequence>MTNPGPSLHPLRGTGSTPLWLQLKHALRDYVSFDLQPGDKIPSETELCDHYDLSRITVRQAISALVDEGFLQKQQGRGTFVLAPRLAEPLTDPEHFLLSGFDAADPDHIRVYSAETVPAPDWITAKLGLRSAENVHKIRKVLSADGEPVAFRTTFVPVRIAPRLPQAELSQPVYALIEKLYDIEAIEADEVIEFIVADEFRADMLSVPVGHPLILVERIIYSDNGDALECSRAYYRADRFRLRHRLRRTGAEAGDLHRQVATEIASVNAGV</sequence>
<dbReference type="PANTHER" id="PTHR44846:SF1">
    <property type="entry name" value="MANNOSYL-D-GLYCERATE TRANSPORT_METABOLISM SYSTEM REPRESSOR MNGR-RELATED"/>
    <property type="match status" value="1"/>
</dbReference>
<dbReference type="Pfam" id="PF07702">
    <property type="entry name" value="UTRA"/>
    <property type="match status" value="1"/>
</dbReference>
<name>A0A512BQI0_9HYPH</name>
<dbReference type="SMART" id="SM00866">
    <property type="entry name" value="UTRA"/>
    <property type="match status" value="1"/>
</dbReference>
<evidence type="ECO:0000256" key="3">
    <source>
        <dbReference type="ARBA" id="ARBA00023163"/>
    </source>
</evidence>
<dbReference type="InterPro" id="IPR036390">
    <property type="entry name" value="WH_DNA-bd_sf"/>
</dbReference>
<dbReference type="AlphaFoldDB" id="A0A512BQI0"/>
<comment type="caution">
    <text evidence="5">The sequence shown here is derived from an EMBL/GenBank/DDBJ whole genome shotgun (WGS) entry which is preliminary data.</text>
</comment>
<dbReference type="SUPFAM" id="SSF64288">
    <property type="entry name" value="Chorismate lyase-like"/>
    <property type="match status" value="1"/>
</dbReference>
<dbReference type="InterPro" id="IPR050679">
    <property type="entry name" value="Bact_HTH_transcr_reg"/>
</dbReference>
<dbReference type="SUPFAM" id="SSF46785">
    <property type="entry name" value="Winged helix' DNA-binding domain"/>
    <property type="match status" value="1"/>
</dbReference>